<dbReference type="InterPro" id="IPR015187">
    <property type="entry name" value="BRCA2_OB_1"/>
</dbReference>
<feature type="region of interest" description="Disordered" evidence="1">
    <location>
        <begin position="211"/>
        <end position="295"/>
    </location>
</feature>
<evidence type="ECO:0000259" key="3">
    <source>
        <dbReference type="Pfam" id="PF09169"/>
    </source>
</evidence>
<evidence type="ECO:0008006" key="6">
    <source>
        <dbReference type="Google" id="ProtNLM"/>
    </source>
</evidence>
<feature type="domain" description="Breast cancer type 2 susceptibility protein helical" evidence="3">
    <location>
        <begin position="564"/>
        <end position="616"/>
    </location>
</feature>
<feature type="compositionally biased region" description="Low complexity" evidence="1">
    <location>
        <begin position="227"/>
        <end position="237"/>
    </location>
</feature>
<feature type="compositionally biased region" description="Low complexity" evidence="1">
    <location>
        <begin position="50"/>
        <end position="65"/>
    </location>
</feature>
<dbReference type="SUPFAM" id="SSF50249">
    <property type="entry name" value="Nucleic acid-binding proteins"/>
    <property type="match status" value="2"/>
</dbReference>
<feature type="region of interest" description="Disordered" evidence="1">
    <location>
        <begin position="437"/>
        <end position="457"/>
    </location>
</feature>
<sequence>MSGEADAKYAAGSVDDGIKEPPTKRARISRSPEIVHPHPAAALTETSFGLQPPASSLSAPTSSAQAVADSFLLASLSSSGEAASCGPKEMSSSDSNAQKSPRPEPDAPNPAPDDPPSSDFDDLDWGWLEKGEELEKSSSPSKAHTSRSNLSSKGKAKATHTPSNAALPPITPARPVEVPKQVFFQTASHKKVAISERALREAQRRLEAWEAEEKELQNDPKLGQLHSASASSSTDTDQGIHVTPLKVGAASSSKSLQRPGLESELKAHSFTTPRPSRFRPPRPSLQHASTAETPLPTRVKRELIPTPSTTIVSARELRQPLTTIEDPAQTSRTNKLLDTAASDLHTPAKASKLDQNSSPRPLLSTGLRRGPAAATAATRARGRFSTPFKKVRPDTALASGERNTLTSPSKLAVPSFDQDEASSVPTKRRIHALPAPMSAPQRLLPQSDKAEATSSADRRFPPVFDLTPLSRPRLGLREAGFKPETTSIAYATSFGVPSEVFVILRHPDLSRHYVFEAPKDIVVRGCLSPVTALSALRDAVVKANAEAGRTCGVGSSAMAAISEECLSLRWVQNHWGLVLWKLAAYVRHKPERVFELWSWSEVMRQLRYRYEREVNHAARSALKRIQEHDASSSGPMVLVVRGIMDGAPHWTQAIDDGSNLNDAARGGSGESAPYTLELSDGWYRVRASVDKTLGRAIARGRLKQGHKLAIRGARLHSAQDGTHVLDALDKYGLSLTGNSTALARWDTPLGFSSVNFCASVRSLTADGGCIACMDVVIAKVHPRGFIDVNGRESGQHQSLSNARSEAEELEAETRWQIALEEARASVQADMEARAERWEEIKELVEEWGERLGSSSQEGLSRGDALEACERLLNELLSESNPRQVLKTAAEQRTLLSQVIERLRNLVQERIQEEQADVAYEAQRRIQELCPPRRTRSFQVVRIRDAISPAISSEADTANGAGPASDKLRRCKRTAQLTVWDAAELARGEGADGEDVSGTSSIGGGLVEGGRYLVTQLQPMSRDRWRNAGADAEVDIYLCTRRNTTWRRIS</sequence>
<dbReference type="PANTHER" id="PTHR11289">
    <property type="entry name" value="BREAST CANCER TYPE 2 SUSCEPTIBILITY PROTEIN BRCA2"/>
    <property type="match status" value="1"/>
</dbReference>
<dbReference type="InterPro" id="IPR015252">
    <property type="entry name" value="BRCA2_hlx"/>
</dbReference>
<feature type="region of interest" description="Disordered" evidence="1">
    <location>
        <begin position="77"/>
        <end position="173"/>
    </location>
</feature>
<dbReference type="GO" id="GO:0006355">
    <property type="term" value="P:regulation of DNA-templated transcription"/>
    <property type="evidence" value="ECO:0007669"/>
    <property type="project" value="TreeGrafter"/>
</dbReference>
<dbReference type="Pfam" id="PF09169">
    <property type="entry name" value="BRCA-2_helical"/>
    <property type="match status" value="1"/>
</dbReference>
<evidence type="ECO:0000256" key="1">
    <source>
        <dbReference type="SAM" id="MobiDB-lite"/>
    </source>
</evidence>
<gene>
    <name evidence="4" type="ORF">OC846_004205</name>
</gene>
<keyword evidence="5" id="KW-1185">Reference proteome</keyword>
<feature type="compositionally biased region" description="Basic and acidic residues" evidence="1">
    <location>
        <begin position="127"/>
        <end position="136"/>
    </location>
</feature>
<dbReference type="AlphaFoldDB" id="A0AAN6GN14"/>
<feature type="compositionally biased region" description="Polar residues" evidence="1">
    <location>
        <begin position="139"/>
        <end position="152"/>
    </location>
</feature>
<dbReference type="SUPFAM" id="SSF81872">
    <property type="entry name" value="BRCA2 helical domain"/>
    <property type="match status" value="1"/>
</dbReference>
<dbReference type="InterPro" id="IPR012340">
    <property type="entry name" value="NA-bd_OB-fold"/>
</dbReference>
<feature type="region of interest" description="Disordered" evidence="1">
    <location>
        <begin position="345"/>
        <end position="424"/>
    </location>
</feature>
<organism evidence="4 5">
    <name type="scientific">Tilletia horrida</name>
    <dbReference type="NCBI Taxonomy" id="155126"/>
    <lineage>
        <taxon>Eukaryota</taxon>
        <taxon>Fungi</taxon>
        <taxon>Dikarya</taxon>
        <taxon>Basidiomycota</taxon>
        <taxon>Ustilaginomycotina</taxon>
        <taxon>Exobasidiomycetes</taxon>
        <taxon>Tilletiales</taxon>
        <taxon>Tilletiaceae</taxon>
        <taxon>Tilletia</taxon>
    </lineage>
</organism>
<reference evidence="4" key="1">
    <citation type="journal article" date="2023" name="PhytoFront">
        <title>Draft Genome Resources of Seven Strains of Tilletia horrida, Causal Agent of Kernel Smut of Rice.</title>
        <authorList>
            <person name="Khanal S."/>
            <person name="Antony Babu S."/>
            <person name="Zhou X.G."/>
        </authorList>
    </citation>
    <scope>NUCLEOTIDE SEQUENCE</scope>
    <source>
        <strain evidence="4">TX6</strain>
    </source>
</reference>
<feature type="domain" description="BRCA2 OB1" evidence="2">
    <location>
        <begin position="620"/>
        <end position="752"/>
    </location>
</feature>
<protein>
    <recommendedName>
        <fullName evidence="6">BRCA2 OB1 domain-containing protein</fullName>
    </recommendedName>
</protein>
<dbReference type="PANTHER" id="PTHR11289:SF0">
    <property type="entry name" value="BREAST CANCER TYPE 2 SUSCEPTIBILITY PROTEIN"/>
    <property type="match status" value="1"/>
</dbReference>
<comment type="caution">
    <text evidence="4">The sequence shown here is derived from an EMBL/GenBank/DDBJ whole genome shotgun (WGS) entry which is preliminary data.</text>
</comment>
<proteinExistence type="predicted"/>
<feature type="compositionally biased region" description="Low complexity" evidence="1">
    <location>
        <begin position="365"/>
        <end position="379"/>
    </location>
</feature>
<feature type="compositionally biased region" description="Basic and acidic residues" evidence="1">
    <location>
        <begin position="448"/>
        <end position="457"/>
    </location>
</feature>
<feature type="compositionally biased region" description="Pro residues" evidence="1">
    <location>
        <begin position="106"/>
        <end position="115"/>
    </location>
</feature>
<dbReference type="GO" id="GO:0000724">
    <property type="term" value="P:double-strand break repair via homologous recombination"/>
    <property type="evidence" value="ECO:0007669"/>
    <property type="project" value="InterPro"/>
</dbReference>
<dbReference type="EMBL" id="JAPDMZ010000120">
    <property type="protein sequence ID" value="KAK0549094.1"/>
    <property type="molecule type" value="Genomic_DNA"/>
</dbReference>
<name>A0AAN6GN14_9BASI</name>
<evidence type="ECO:0000259" key="2">
    <source>
        <dbReference type="Pfam" id="PF09103"/>
    </source>
</evidence>
<dbReference type="InterPro" id="IPR015525">
    <property type="entry name" value="BRCA2"/>
</dbReference>
<dbReference type="InterPro" id="IPR036315">
    <property type="entry name" value="BRCA2_hlx_sf"/>
</dbReference>
<feature type="compositionally biased region" description="Polar residues" evidence="1">
    <location>
        <begin position="90"/>
        <end position="99"/>
    </location>
</feature>
<dbReference type="Proteomes" id="UP001176517">
    <property type="component" value="Unassembled WGS sequence"/>
</dbReference>
<feature type="region of interest" description="Disordered" evidence="1">
    <location>
        <begin position="1"/>
        <end position="65"/>
    </location>
</feature>
<evidence type="ECO:0000313" key="5">
    <source>
        <dbReference type="Proteomes" id="UP001176517"/>
    </source>
</evidence>
<accession>A0AAN6GN14</accession>
<evidence type="ECO:0000313" key="4">
    <source>
        <dbReference type="EMBL" id="KAK0549094.1"/>
    </source>
</evidence>
<dbReference type="Pfam" id="PF09103">
    <property type="entry name" value="BRCA-2_OB1"/>
    <property type="match status" value="1"/>
</dbReference>
<dbReference type="Gene3D" id="2.40.50.140">
    <property type="entry name" value="Nucleic acid-binding proteins"/>
    <property type="match status" value="3"/>
</dbReference>